<dbReference type="PANTHER" id="PTHR10293:SF16">
    <property type="entry name" value="GLUTAREDOXIN-RELATED PROTEIN 5, MITOCHONDRIAL"/>
    <property type="match status" value="1"/>
</dbReference>
<dbReference type="InterPro" id="IPR004480">
    <property type="entry name" value="Monothiol_GRX-rel"/>
</dbReference>
<name>A0A0L0CID3_LUCCU</name>
<dbReference type="EMBL" id="JRES01000359">
    <property type="protein sequence ID" value="KNC31962.1"/>
    <property type="molecule type" value="Genomic_DNA"/>
</dbReference>
<dbReference type="SUPFAM" id="SSF52833">
    <property type="entry name" value="Thioredoxin-like"/>
    <property type="match status" value="1"/>
</dbReference>
<keyword evidence="2" id="KW-0479">Metal-binding</keyword>
<evidence type="ECO:0000259" key="8">
    <source>
        <dbReference type="Pfam" id="PF00462"/>
    </source>
</evidence>
<reference evidence="9 10" key="1">
    <citation type="journal article" date="2015" name="Nat. Commun.">
        <title>Lucilia cuprina genome unlocks parasitic fly biology to underpin future interventions.</title>
        <authorList>
            <person name="Anstead C.A."/>
            <person name="Korhonen P.K."/>
            <person name="Young N.D."/>
            <person name="Hall R.S."/>
            <person name="Jex A.R."/>
            <person name="Murali S.C."/>
            <person name="Hughes D.S."/>
            <person name="Lee S.F."/>
            <person name="Perry T."/>
            <person name="Stroehlein A.J."/>
            <person name="Ansell B.R."/>
            <person name="Breugelmans B."/>
            <person name="Hofmann A."/>
            <person name="Qu J."/>
            <person name="Dugan S."/>
            <person name="Lee S.L."/>
            <person name="Chao H."/>
            <person name="Dinh H."/>
            <person name="Han Y."/>
            <person name="Doddapaneni H.V."/>
            <person name="Worley K.C."/>
            <person name="Muzny D.M."/>
            <person name="Ioannidis P."/>
            <person name="Waterhouse R.M."/>
            <person name="Zdobnov E.M."/>
            <person name="James P.J."/>
            <person name="Bagnall N.H."/>
            <person name="Kotze A.C."/>
            <person name="Gibbs R.A."/>
            <person name="Richards S."/>
            <person name="Batterham P."/>
            <person name="Gasser R.B."/>
        </authorList>
    </citation>
    <scope>NUCLEOTIDE SEQUENCE [LARGE SCALE GENOMIC DNA]</scope>
    <source>
        <strain evidence="9 10">LS</strain>
        <tissue evidence="9">Full body</tissue>
    </source>
</reference>
<dbReference type="Proteomes" id="UP000037069">
    <property type="component" value="Unassembled WGS sequence"/>
</dbReference>
<dbReference type="Pfam" id="PF00462">
    <property type="entry name" value="Glutaredoxin"/>
    <property type="match status" value="1"/>
</dbReference>
<dbReference type="GO" id="GO:0046872">
    <property type="term" value="F:metal ion binding"/>
    <property type="evidence" value="ECO:0007669"/>
    <property type="project" value="UniProtKB-KW"/>
</dbReference>
<dbReference type="PANTHER" id="PTHR10293">
    <property type="entry name" value="GLUTAREDOXIN FAMILY MEMBER"/>
    <property type="match status" value="1"/>
</dbReference>
<dbReference type="InterPro" id="IPR033658">
    <property type="entry name" value="GRX_PICOT-like"/>
</dbReference>
<comment type="caution">
    <text evidence="9">The sequence shown here is derived from an EMBL/GenBank/DDBJ whole genome shotgun (WGS) entry which is preliminary data.</text>
</comment>
<dbReference type="GO" id="GO:0005759">
    <property type="term" value="C:mitochondrial matrix"/>
    <property type="evidence" value="ECO:0007669"/>
    <property type="project" value="TreeGrafter"/>
</dbReference>
<accession>A0A0L0CID3</accession>
<dbReference type="STRING" id="7375.A0A0L0CID3"/>
<dbReference type="OrthoDB" id="415696at2759"/>
<evidence type="ECO:0000256" key="5">
    <source>
        <dbReference type="ARBA" id="ARBA00023284"/>
    </source>
</evidence>
<keyword evidence="5" id="KW-0676">Redox-active center</keyword>
<sequence length="159" mass="17858">MASLIRQLLKPNIYRSANLWTQSNRLFSAEGGAPQTYSKEILKQLVNTNKVVVFMKGNPEAPRCGFSNAVVQILRMHGVQYDAHDVLASDELRQNIKDFTEWPTIPQVFINGEFVGGCDILLQMHQSGDLIEELKKVGIESLLLKEAEANEGKDNTKKE</sequence>
<evidence type="ECO:0000256" key="6">
    <source>
        <dbReference type="ARBA" id="ARBA00067456"/>
    </source>
</evidence>
<protein>
    <recommendedName>
        <fullName evidence="6">Glutaredoxin-related protein 5, mitochondrial</fullName>
    </recommendedName>
    <alternativeName>
        <fullName evidence="7">Monothiol glutaredoxin-5</fullName>
    </alternativeName>
</protein>
<keyword evidence="10" id="KW-1185">Reference proteome</keyword>
<evidence type="ECO:0000256" key="4">
    <source>
        <dbReference type="ARBA" id="ARBA00023014"/>
    </source>
</evidence>
<dbReference type="AlphaFoldDB" id="A0A0L0CID3"/>
<evidence type="ECO:0000256" key="3">
    <source>
        <dbReference type="ARBA" id="ARBA00023004"/>
    </source>
</evidence>
<evidence type="ECO:0000256" key="1">
    <source>
        <dbReference type="ARBA" id="ARBA00022714"/>
    </source>
</evidence>
<evidence type="ECO:0000313" key="9">
    <source>
        <dbReference type="EMBL" id="KNC31962.1"/>
    </source>
</evidence>
<evidence type="ECO:0000313" key="10">
    <source>
        <dbReference type="Proteomes" id="UP000037069"/>
    </source>
</evidence>
<feature type="domain" description="Glutaredoxin" evidence="8">
    <location>
        <begin position="51"/>
        <end position="115"/>
    </location>
</feature>
<proteinExistence type="predicted"/>
<keyword evidence="4" id="KW-0411">Iron-sulfur</keyword>
<dbReference type="Gene3D" id="3.40.30.10">
    <property type="entry name" value="Glutaredoxin"/>
    <property type="match status" value="1"/>
</dbReference>
<dbReference type="InterPro" id="IPR036249">
    <property type="entry name" value="Thioredoxin-like_sf"/>
</dbReference>
<dbReference type="PROSITE" id="PS51354">
    <property type="entry name" value="GLUTAREDOXIN_2"/>
    <property type="match status" value="1"/>
</dbReference>
<keyword evidence="3" id="KW-0408">Iron</keyword>
<dbReference type="OMA" id="RSANLWT"/>
<dbReference type="NCBIfam" id="TIGR00365">
    <property type="entry name" value="Grx4 family monothiol glutaredoxin"/>
    <property type="match status" value="1"/>
</dbReference>
<organism evidence="9 10">
    <name type="scientific">Lucilia cuprina</name>
    <name type="common">Green bottle fly</name>
    <name type="synonym">Australian sheep blowfly</name>
    <dbReference type="NCBI Taxonomy" id="7375"/>
    <lineage>
        <taxon>Eukaryota</taxon>
        <taxon>Metazoa</taxon>
        <taxon>Ecdysozoa</taxon>
        <taxon>Arthropoda</taxon>
        <taxon>Hexapoda</taxon>
        <taxon>Insecta</taxon>
        <taxon>Pterygota</taxon>
        <taxon>Neoptera</taxon>
        <taxon>Endopterygota</taxon>
        <taxon>Diptera</taxon>
        <taxon>Brachycera</taxon>
        <taxon>Muscomorpha</taxon>
        <taxon>Oestroidea</taxon>
        <taxon>Calliphoridae</taxon>
        <taxon>Luciliinae</taxon>
        <taxon>Lucilia</taxon>
    </lineage>
</organism>
<dbReference type="FunFam" id="3.40.30.10:FF:000005">
    <property type="entry name" value="Glutaredoxin 5"/>
    <property type="match status" value="1"/>
</dbReference>
<gene>
    <name evidence="9" type="ORF">FF38_02951</name>
</gene>
<keyword evidence="1" id="KW-0001">2Fe-2S</keyword>
<evidence type="ECO:0000256" key="2">
    <source>
        <dbReference type="ARBA" id="ARBA00022723"/>
    </source>
</evidence>
<dbReference type="InterPro" id="IPR002109">
    <property type="entry name" value="Glutaredoxin"/>
</dbReference>
<evidence type="ECO:0000256" key="7">
    <source>
        <dbReference type="ARBA" id="ARBA00076083"/>
    </source>
</evidence>
<dbReference type="CDD" id="cd03028">
    <property type="entry name" value="GRX_PICOT_like"/>
    <property type="match status" value="1"/>
</dbReference>
<dbReference type="GO" id="GO:0051537">
    <property type="term" value="F:2 iron, 2 sulfur cluster binding"/>
    <property type="evidence" value="ECO:0007669"/>
    <property type="project" value="UniProtKB-KW"/>
</dbReference>